<evidence type="ECO:0000313" key="4">
    <source>
        <dbReference type="Proteomes" id="UP001058016"/>
    </source>
</evidence>
<dbReference type="Proteomes" id="UP001058016">
    <property type="component" value="Chromosome"/>
</dbReference>
<accession>A0A9Q9CJG3</accession>
<evidence type="ECO:0000313" key="5">
    <source>
        <dbReference type="Proteomes" id="UP001058072"/>
    </source>
</evidence>
<feature type="transmembrane region" description="Helical" evidence="1">
    <location>
        <begin position="59"/>
        <end position="91"/>
    </location>
</feature>
<evidence type="ECO:0000313" key="2">
    <source>
        <dbReference type="EMBL" id="UUF07288.1"/>
    </source>
</evidence>
<organism evidence="3 5">
    <name type="scientific">Turicibacter bilis</name>
    <dbReference type="NCBI Taxonomy" id="2735723"/>
    <lineage>
        <taxon>Bacteria</taxon>
        <taxon>Bacillati</taxon>
        <taxon>Bacillota</taxon>
        <taxon>Erysipelotrichia</taxon>
        <taxon>Erysipelotrichales</taxon>
        <taxon>Turicibacteraceae</taxon>
        <taxon>Turicibacter</taxon>
    </lineage>
</organism>
<evidence type="ECO:0000313" key="3">
    <source>
        <dbReference type="EMBL" id="UUF09665.1"/>
    </source>
</evidence>
<reference evidence="3 4" key="1">
    <citation type="submission" date="2021-03" db="EMBL/GenBank/DDBJ databases">
        <title>Comparative Genomics and Metabolomics in the genus Turicibacter.</title>
        <authorList>
            <person name="Maki J."/>
            <person name="Looft T."/>
        </authorList>
    </citation>
    <scope>NUCLEOTIDE SEQUENCE</scope>
    <source>
        <strain evidence="3">ISU324</strain>
        <strain evidence="2 4">MMM721</strain>
    </source>
</reference>
<dbReference type="Pfam" id="PF12650">
    <property type="entry name" value="DUF3784"/>
    <property type="match status" value="1"/>
</dbReference>
<keyword evidence="1" id="KW-1133">Transmembrane helix</keyword>
<protein>
    <submittedName>
        <fullName evidence="3">DUF3784 domain-containing protein</fullName>
    </submittedName>
</protein>
<gene>
    <name evidence="2" type="ORF">J0J69_09325</name>
    <name evidence="3" type="ORF">J0J70_04555</name>
</gene>
<feature type="transmembrane region" description="Helical" evidence="1">
    <location>
        <begin position="6"/>
        <end position="24"/>
    </location>
</feature>
<sequence>MPLTIFTLIMAIFFFIFATIFALLKEKACLLISGYNFKSKKERLKYDEKRLSLDMRNNFITYGIIFVIGSIPTYFFGMWCFILTIIIWLIYFFKNVHLDDKKAFDKYKK</sequence>
<name>A0A9Q9CJG3_9FIRM</name>
<dbReference type="EMBL" id="CP071249">
    <property type="protein sequence ID" value="UUF07288.1"/>
    <property type="molecule type" value="Genomic_DNA"/>
</dbReference>
<dbReference type="AlphaFoldDB" id="A0A9Q9CJG3"/>
<evidence type="ECO:0000256" key="1">
    <source>
        <dbReference type="SAM" id="Phobius"/>
    </source>
</evidence>
<proteinExistence type="predicted"/>
<dbReference type="InterPro" id="IPR017259">
    <property type="entry name" value="UCP037672"/>
</dbReference>
<dbReference type="Proteomes" id="UP001058072">
    <property type="component" value="Chromosome"/>
</dbReference>
<keyword evidence="4" id="KW-1185">Reference proteome</keyword>
<dbReference type="EMBL" id="CP071250">
    <property type="protein sequence ID" value="UUF09665.1"/>
    <property type="molecule type" value="Genomic_DNA"/>
</dbReference>
<keyword evidence="1" id="KW-0472">Membrane</keyword>
<keyword evidence="1" id="KW-0812">Transmembrane</keyword>